<feature type="domain" description="Methyl-accepting transducer" evidence="6">
    <location>
        <begin position="276"/>
        <end position="512"/>
    </location>
</feature>
<evidence type="ECO:0000313" key="7">
    <source>
        <dbReference type="EMBL" id="MBZ9613034.1"/>
    </source>
</evidence>
<dbReference type="PANTHER" id="PTHR32089">
    <property type="entry name" value="METHYL-ACCEPTING CHEMOTAXIS PROTEIN MCPB"/>
    <property type="match status" value="1"/>
</dbReference>
<name>A0ABS7XCZ1_9GAMM</name>
<dbReference type="InterPro" id="IPR004089">
    <property type="entry name" value="MCPsignal_dom"/>
</dbReference>
<evidence type="ECO:0000256" key="3">
    <source>
        <dbReference type="ARBA" id="ARBA00029447"/>
    </source>
</evidence>
<organism evidence="7 8">
    <name type="scientific">Rheinheimera maricola</name>
    <dbReference type="NCBI Taxonomy" id="2793282"/>
    <lineage>
        <taxon>Bacteria</taxon>
        <taxon>Pseudomonadati</taxon>
        <taxon>Pseudomonadota</taxon>
        <taxon>Gammaproteobacteria</taxon>
        <taxon>Chromatiales</taxon>
        <taxon>Chromatiaceae</taxon>
        <taxon>Rheinheimera</taxon>
    </lineage>
</organism>
<reference evidence="7 8" key="2">
    <citation type="submission" date="2021-08" db="EMBL/GenBank/DDBJ databases">
        <title>Rheinheimera aquimaris sp. nov., isolated from seawater of the East Sea in Korea.</title>
        <authorList>
            <person name="Kim K.H."/>
            <person name="Wenting R."/>
            <person name="Kim K.R."/>
            <person name="Jeon C.O."/>
        </authorList>
    </citation>
    <scope>NUCLEOTIDE SEQUENCE [LARGE SCALE GENOMIC DNA]</scope>
    <source>
        <strain evidence="7 8">MA-13</strain>
    </source>
</reference>
<keyword evidence="5" id="KW-0472">Membrane</keyword>
<keyword evidence="5" id="KW-0812">Transmembrane</keyword>
<evidence type="ECO:0000256" key="1">
    <source>
        <dbReference type="ARBA" id="ARBA00004370"/>
    </source>
</evidence>
<comment type="similarity">
    <text evidence="3">Belongs to the methyl-accepting chemotaxis (MCP) protein family.</text>
</comment>
<evidence type="ECO:0000256" key="4">
    <source>
        <dbReference type="PROSITE-ProRule" id="PRU00284"/>
    </source>
</evidence>
<evidence type="ECO:0000256" key="5">
    <source>
        <dbReference type="SAM" id="Phobius"/>
    </source>
</evidence>
<evidence type="ECO:0000259" key="6">
    <source>
        <dbReference type="PROSITE" id="PS50111"/>
    </source>
</evidence>
<evidence type="ECO:0000256" key="2">
    <source>
        <dbReference type="ARBA" id="ARBA00023224"/>
    </source>
</evidence>
<keyword evidence="2 4" id="KW-0807">Transducer</keyword>
<dbReference type="SMART" id="SM00283">
    <property type="entry name" value="MA"/>
    <property type="match status" value="1"/>
</dbReference>
<evidence type="ECO:0000313" key="8">
    <source>
        <dbReference type="Proteomes" id="UP000663814"/>
    </source>
</evidence>
<dbReference type="EMBL" id="JAERPS020000006">
    <property type="protein sequence ID" value="MBZ9613034.1"/>
    <property type="molecule type" value="Genomic_DNA"/>
</dbReference>
<feature type="transmembrane region" description="Helical" evidence="5">
    <location>
        <begin position="189"/>
        <end position="216"/>
    </location>
</feature>
<proteinExistence type="inferred from homology"/>
<keyword evidence="5" id="KW-1133">Transmembrane helix</keyword>
<dbReference type="Pfam" id="PF12729">
    <property type="entry name" value="4HB_MCP_1"/>
    <property type="match status" value="1"/>
</dbReference>
<dbReference type="PRINTS" id="PR00260">
    <property type="entry name" value="CHEMTRNSDUCR"/>
</dbReference>
<dbReference type="PROSITE" id="PS50111">
    <property type="entry name" value="CHEMOTAXIS_TRANSDUC_2"/>
    <property type="match status" value="1"/>
</dbReference>
<sequence>MQQSTTMTVAMRLGLGFGVILVLMVALTLFGVQRVSQINHTLSQITEVNSVKQRHAINFRGSVHDRAIALRDVTLVADMSALPAVLADINRLQAFYLESRLPMDQLFQRSADISYEEQQLLDNIHRIEQAAQPLAAEVIRLRQQGQQQAAQQLLLQKMSPAFVGWLASINAFIDFQEQKNQQATDYIRGVAAGFAVSMVLLTLVAIFIGSATAWYISRYFHHALGGEPAQAAQIVSQIASGDLTTQIKQSKPNSMLAAVASMQQQLRQTLKQVIDGAATVSAQSKELDIASKEALRSAELQASASTASAASIEQMTVSLHEVARTVQLTEQNSEKTAELSGQGAKLVKQAAAEIAEVAKTVQQSTGQISSLQQRSKEIAGIAGVIRSIAEQTNLLALNAAIEAARAGESGRGFAVVADEVRQLAERTSKATTEIAAMIQFVQDDTQQAVQAMETSAPRVSQGLTLANQAAAMLEQIRLQAEDSLHNVRDVSRSTNEQSAAVSELAKHVEQIATMARDTAVTMQQNRGVVAALQKIATGLTNQTNRFKTD</sequence>
<dbReference type="RefSeq" id="WP_205311744.1">
    <property type="nucleotide sequence ID" value="NZ_JAERPS020000006.1"/>
</dbReference>
<comment type="caution">
    <text evidence="7">The sequence shown here is derived from an EMBL/GenBank/DDBJ whole genome shotgun (WGS) entry which is preliminary data.</text>
</comment>
<dbReference type="CDD" id="cd11386">
    <property type="entry name" value="MCP_signal"/>
    <property type="match status" value="1"/>
</dbReference>
<protein>
    <submittedName>
        <fullName evidence="7">Methyl-accepting chemotaxis protein</fullName>
    </submittedName>
</protein>
<reference evidence="7 8" key="1">
    <citation type="submission" date="2020-12" db="EMBL/GenBank/DDBJ databases">
        <authorList>
            <person name="Ruan W."/>
            <person name="Khan S.A."/>
            <person name="Jeon C.O."/>
        </authorList>
    </citation>
    <scope>NUCLEOTIDE SEQUENCE [LARGE SCALE GENOMIC DNA]</scope>
    <source>
        <strain evidence="7 8">MA-13</strain>
    </source>
</reference>
<dbReference type="InterPro" id="IPR024478">
    <property type="entry name" value="HlyB_4HB_MCP"/>
</dbReference>
<dbReference type="SUPFAM" id="SSF58104">
    <property type="entry name" value="Methyl-accepting chemotaxis protein (MCP) signaling domain"/>
    <property type="match status" value="1"/>
</dbReference>
<feature type="transmembrane region" description="Helical" evidence="5">
    <location>
        <begin position="12"/>
        <end position="32"/>
    </location>
</feature>
<accession>A0ABS7XCZ1</accession>
<dbReference type="Pfam" id="PF00015">
    <property type="entry name" value="MCPsignal"/>
    <property type="match status" value="1"/>
</dbReference>
<comment type="subcellular location">
    <subcellularLocation>
        <location evidence="1">Membrane</location>
    </subcellularLocation>
</comment>
<dbReference type="PANTHER" id="PTHR32089:SF112">
    <property type="entry name" value="LYSOZYME-LIKE PROTEIN-RELATED"/>
    <property type="match status" value="1"/>
</dbReference>
<dbReference type="Proteomes" id="UP000663814">
    <property type="component" value="Unassembled WGS sequence"/>
</dbReference>
<dbReference type="InterPro" id="IPR004090">
    <property type="entry name" value="Chemotax_Me-accpt_rcpt"/>
</dbReference>
<keyword evidence="8" id="KW-1185">Reference proteome</keyword>
<dbReference type="Gene3D" id="1.10.287.950">
    <property type="entry name" value="Methyl-accepting chemotaxis protein"/>
    <property type="match status" value="1"/>
</dbReference>
<gene>
    <name evidence="7" type="ORF">I4W93_015705</name>
</gene>